<gene>
    <name evidence="8" type="primary">LOC108707079</name>
</gene>
<dbReference type="Proteomes" id="UP000186698">
    <property type="component" value="Chromosome 1S"/>
</dbReference>
<accession>A0A1L8HQ06</accession>
<organism evidence="7 8">
    <name type="scientific">Xenopus laevis</name>
    <name type="common">African clawed frog</name>
    <dbReference type="NCBI Taxonomy" id="8355"/>
    <lineage>
        <taxon>Eukaryota</taxon>
        <taxon>Metazoa</taxon>
        <taxon>Chordata</taxon>
        <taxon>Craniata</taxon>
        <taxon>Vertebrata</taxon>
        <taxon>Euteleostomi</taxon>
        <taxon>Amphibia</taxon>
        <taxon>Batrachia</taxon>
        <taxon>Anura</taxon>
        <taxon>Pipoidea</taxon>
        <taxon>Pipidae</taxon>
        <taxon>Xenopodinae</taxon>
        <taxon>Xenopus</taxon>
        <taxon>Xenopus</taxon>
    </lineage>
</organism>
<evidence type="ECO:0000256" key="6">
    <source>
        <dbReference type="ARBA" id="ARBA00023136"/>
    </source>
</evidence>
<dbReference type="AlphaFoldDB" id="A0A1L8HQ06"/>
<dbReference type="RefSeq" id="XP_018099517.1">
    <property type="nucleotide sequence ID" value="XM_018244028.2"/>
</dbReference>
<dbReference type="InterPro" id="IPR004687">
    <property type="entry name" value="LAPTM4/5"/>
</dbReference>
<dbReference type="GeneID" id="108707079"/>
<dbReference type="InterPro" id="IPR051115">
    <property type="entry name" value="LAPTM_transporter"/>
</dbReference>
<evidence type="ECO:0000256" key="3">
    <source>
        <dbReference type="ARBA" id="ARBA00022448"/>
    </source>
</evidence>
<name>A0A1L8HQ06_XENLA</name>
<dbReference type="PANTHER" id="PTHR12479:SF2">
    <property type="entry name" value="LYSOSOMAL-ASSOCIATED TRANSMEMBRANE PROTEIN 5"/>
    <property type="match status" value="1"/>
</dbReference>
<evidence type="ECO:0000313" key="7">
    <source>
        <dbReference type="Proteomes" id="UP000186698"/>
    </source>
</evidence>
<dbReference type="PANTHER" id="PTHR12479">
    <property type="entry name" value="LYSOSOMAL-ASSOCIATED TRANSMEMBRANE PROTEIN"/>
    <property type="match status" value="1"/>
</dbReference>
<dbReference type="Bgee" id="108707079">
    <property type="expression patterns" value="Expressed in internal ear and 19 other cell types or tissues"/>
</dbReference>
<keyword evidence="7" id="KW-1185">Reference proteome</keyword>
<dbReference type="OMA" id="ECPGPWS"/>
<proteinExistence type="inferred from homology"/>
<keyword evidence="6" id="KW-0472">Membrane</keyword>
<keyword evidence="3" id="KW-0813">Transport</keyword>
<dbReference type="KEGG" id="xla:108707079"/>
<dbReference type="GO" id="GO:0012505">
    <property type="term" value="C:endomembrane system"/>
    <property type="evidence" value="ECO:0007669"/>
    <property type="project" value="UniProtKB-SubCell"/>
</dbReference>
<keyword evidence="4 8" id="KW-0812">Transmembrane</keyword>
<dbReference type="Pfam" id="PF03821">
    <property type="entry name" value="Mtp"/>
    <property type="match status" value="1"/>
</dbReference>
<evidence type="ECO:0000313" key="8">
    <source>
        <dbReference type="RefSeq" id="XP_018099517.1"/>
    </source>
</evidence>
<protein>
    <submittedName>
        <fullName evidence="8">Lysosomal-associated transmembrane protein 4A</fullName>
    </submittedName>
</protein>
<dbReference type="GO" id="GO:0005765">
    <property type="term" value="C:lysosomal membrane"/>
    <property type="evidence" value="ECO:0000318"/>
    <property type="project" value="GO_Central"/>
</dbReference>
<dbReference type="PaxDb" id="8355-A0A1L8HQ06"/>
<sequence>MVTQEPPRCCGYFNVRSVVLGVAVYYVFVSLQALVWQTVAVVKCSGECPGPWSSPGSVAVIYSLGLLLLLLSLCLLYGVLRTRPGLLLPFLAFQIIDFLGSLLLFCGLFMRFPSELRLISTRPYLSGIEEQEKPTVVEDLVLVVFLSLLMLLLKLYLIRCVLTYYRFLLTRSAPTQHEEDGLAVIVVPECEKNPLLLPTYEEAIKMPVKDSPPPPYSQDPLPAQPQGKEAE</sequence>
<dbReference type="STRING" id="8355.A0A1L8HQ06"/>
<evidence type="ECO:0000256" key="1">
    <source>
        <dbReference type="ARBA" id="ARBA00004127"/>
    </source>
</evidence>
<evidence type="ECO:0000256" key="2">
    <source>
        <dbReference type="ARBA" id="ARBA00010076"/>
    </source>
</evidence>
<reference evidence="8" key="1">
    <citation type="submission" date="2025-08" db="UniProtKB">
        <authorList>
            <consortium name="RefSeq"/>
        </authorList>
    </citation>
    <scope>IDENTIFICATION</scope>
    <source>
        <strain evidence="8">J_2021</strain>
        <tissue evidence="8">Erythrocytes</tissue>
    </source>
</reference>
<comment type="subcellular location">
    <subcellularLocation>
        <location evidence="1">Endomembrane system</location>
        <topology evidence="1">Multi-pass membrane protein</topology>
    </subcellularLocation>
</comment>
<dbReference type="OrthoDB" id="8733516at2759"/>
<comment type="similarity">
    <text evidence="2">Belongs to the LAPTM4/LAPTM5 transporter family.</text>
</comment>
<evidence type="ECO:0000256" key="5">
    <source>
        <dbReference type="ARBA" id="ARBA00022989"/>
    </source>
</evidence>
<keyword evidence="5" id="KW-1133">Transmembrane helix</keyword>
<evidence type="ECO:0000256" key="4">
    <source>
        <dbReference type="ARBA" id="ARBA00022692"/>
    </source>
</evidence>